<sequence>MRFSRRKRFGASKTTNRQERQGSGQEWEEEEWPRGRHAREWGAEPFPRQHPTRATAR</sequence>
<feature type="compositionally biased region" description="Basic residues" evidence="1">
    <location>
        <begin position="1"/>
        <end position="10"/>
    </location>
</feature>
<keyword evidence="2" id="KW-0548">Nucleotidyltransferase</keyword>
<reference evidence="2 3" key="1">
    <citation type="submission" date="2022-03" db="EMBL/GenBank/DDBJ databases">
        <authorList>
            <person name="Brunel B."/>
        </authorList>
    </citation>
    <scope>NUCLEOTIDE SEQUENCE [LARGE SCALE GENOMIC DNA]</scope>
    <source>
        <strain evidence="2">STM5069sample</strain>
    </source>
</reference>
<dbReference type="Proteomes" id="UP001153050">
    <property type="component" value="Unassembled WGS sequence"/>
</dbReference>
<evidence type="ECO:0000313" key="2">
    <source>
        <dbReference type="EMBL" id="CAH2396510.1"/>
    </source>
</evidence>
<accession>A0ABM9DIT8</accession>
<feature type="region of interest" description="Disordered" evidence="1">
    <location>
        <begin position="1"/>
        <end position="57"/>
    </location>
</feature>
<dbReference type="EC" id="2.7.7.6" evidence="2"/>
<keyword evidence="3" id="KW-1185">Reference proteome</keyword>
<comment type="caution">
    <text evidence="2">The sequence shown here is derived from an EMBL/GenBank/DDBJ whole genome shotgun (WGS) entry which is preliminary data.</text>
</comment>
<evidence type="ECO:0000313" key="3">
    <source>
        <dbReference type="Proteomes" id="UP001153050"/>
    </source>
</evidence>
<keyword evidence="2" id="KW-0808">Transferase</keyword>
<proteinExistence type="predicted"/>
<protein>
    <submittedName>
        <fullName evidence="2">DNA-directed RNA polymerase I largest subunit</fullName>
        <ecNumber evidence="2">2.7.7.6</ecNumber>
    </submittedName>
</protein>
<dbReference type="GO" id="GO:0003899">
    <property type="term" value="F:DNA-directed RNA polymerase activity"/>
    <property type="evidence" value="ECO:0007669"/>
    <property type="project" value="UniProtKB-EC"/>
</dbReference>
<name>A0ABM9DIT8_9HYPH</name>
<dbReference type="EMBL" id="CAKXZT010000045">
    <property type="protein sequence ID" value="CAH2396510.1"/>
    <property type="molecule type" value="Genomic_DNA"/>
</dbReference>
<feature type="compositionally biased region" description="Basic and acidic residues" evidence="1">
    <location>
        <begin position="32"/>
        <end position="42"/>
    </location>
</feature>
<evidence type="ECO:0000256" key="1">
    <source>
        <dbReference type="SAM" id="MobiDB-lite"/>
    </source>
</evidence>
<keyword evidence="2" id="KW-0240">DNA-directed RNA polymerase</keyword>
<keyword evidence="2" id="KW-0804">Transcription</keyword>
<gene>
    <name evidence="2" type="ORF">MES5069_1390008</name>
</gene>
<dbReference type="GO" id="GO:0000428">
    <property type="term" value="C:DNA-directed RNA polymerase complex"/>
    <property type="evidence" value="ECO:0007669"/>
    <property type="project" value="UniProtKB-KW"/>
</dbReference>
<organism evidence="2 3">
    <name type="scientific">Mesorhizobium escarrei</name>
    <dbReference type="NCBI Taxonomy" id="666018"/>
    <lineage>
        <taxon>Bacteria</taxon>
        <taxon>Pseudomonadati</taxon>
        <taxon>Pseudomonadota</taxon>
        <taxon>Alphaproteobacteria</taxon>
        <taxon>Hyphomicrobiales</taxon>
        <taxon>Phyllobacteriaceae</taxon>
        <taxon>Mesorhizobium</taxon>
    </lineage>
</organism>